<organism evidence="1">
    <name type="scientific">Acinetobacter baumannii</name>
    <dbReference type="NCBI Taxonomy" id="470"/>
    <lineage>
        <taxon>Bacteria</taxon>
        <taxon>Pseudomonadati</taxon>
        <taxon>Pseudomonadota</taxon>
        <taxon>Gammaproteobacteria</taxon>
        <taxon>Moraxellales</taxon>
        <taxon>Moraxellaceae</taxon>
        <taxon>Acinetobacter</taxon>
        <taxon>Acinetobacter calcoaceticus/baumannii complex</taxon>
    </lineage>
</organism>
<protein>
    <submittedName>
        <fullName evidence="1">Gtr16</fullName>
    </submittedName>
</protein>
<dbReference type="InterPro" id="IPR012477">
    <property type="entry name" value="Glyco_transf_52"/>
</dbReference>
<evidence type="ECO:0000313" key="1">
    <source>
        <dbReference type="EMBL" id="AGM37788.1"/>
    </source>
</evidence>
<dbReference type="EMBL" id="KF130871">
    <property type="protein sequence ID" value="AGM37788.1"/>
    <property type="molecule type" value="Genomic_DNA"/>
</dbReference>
<dbReference type="Gene3D" id="3.30.370.20">
    <property type="match status" value="1"/>
</dbReference>
<proteinExistence type="predicted"/>
<dbReference type="Pfam" id="PF07922">
    <property type="entry name" value="Glyco_transf_52"/>
    <property type="match status" value="1"/>
</dbReference>
<sequence>MYVYGVKLVVSQRNLLICFTPLQILIASKILVEKDFDTLLISYVDNDKYRFYFDKISAISRKSWFFKINSTNKFSRMMDMIKLKKIIREFDPHYNIVYFASLDNAFLHLVVSNISFNSIETFDDGSANINKDSTYFKGERKSSFQLLFSALLGIKFNKSIILDKIYKHYSIFEGYSNIVPNVEYIKIFESENLVPPNKVIKIFLGQPFEEMGFIDKEELYLFLRKIGIDYYFPHPREKHDKDFYFEIVQSKLIFEEFILELLTDGNLIEVYTLLSTAGLNVSMLDYVTVKVIRSKDLYMRYSSLYKVFQDMKVEFIDFDGISL</sequence>
<reference evidence="1" key="1">
    <citation type="journal article" date="2013" name="PLoS ONE">
        <title>Variation in the Complex Carbohydrate Biosynthesis Loci of Acinetobacter baumannii Genomes.</title>
        <authorList>
            <person name="Kenyon J.J."/>
            <person name="Hall R.M."/>
        </authorList>
    </citation>
    <scope>NUCLEOTIDE SEQUENCE</scope>
    <source>
        <strain evidence="1">RBH4</strain>
    </source>
</reference>
<accession>R4VFW8</accession>
<name>R4VFW8_ACIBA</name>
<gene>
    <name evidence="1" type="primary">gtr16</name>
</gene>
<dbReference type="AlphaFoldDB" id="R4VFW8"/>